<keyword evidence="4" id="KW-0805">Transcription regulation</keyword>
<keyword evidence="6" id="KW-0804">Transcription</keyword>
<dbReference type="GO" id="GO:0003677">
    <property type="term" value="F:DNA binding"/>
    <property type="evidence" value="ECO:0007669"/>
    <property type="project" value="UniProtKB-KW"/>
</dbReference>
<evidence type="ECO:0000256" key="6">
    <source>
        <dbReference type="ARBA" id="ARBA00023163"/>
    </source>
</evidence>
<keyword evidence="7" id="KW-0539">Nucleus</keyword>
<dbReference type="AlphaFoldDB" id="A0A8C3PSK7"/>
<name>A0A8C3PSK7_9CHAR</name>
<reference evidence="11" key="1">
    <citation type="submission" date="2025-08" db="UniProtKB">
        <authorList>
            <consortium name="Ensembl"/>
        </authorList>
    </citation>
    <scope>IDENTIFICATION</scope>
</reference>
<evidence type="ECO:0000256" key="3">
    <source>
        <dbReference type="ARBA" id="ARBA00006991"/>
    </source>
</evidence>
<evidence type="ECO:0000256" key="1">
    <source>
        <dbReference type="ARBA" id="ARBA00003767"/>
    </source>
</evidence>
<dbReference type="Gene3D" id="3.30.160.60">
    <property type="entry name" value="Classic Zinc Finger"/>
    <property type="match status" value="1"/>
</dbReference>
<organism evidence="11 12">
    <name type="scientific">Calidris pygmaea</name>
    <name type="common">Spoon-billed sandpiper</name>
    <dbReference type="NCBI Taxonomy" id="425635"/>
    <lineage>
        <taxon>Eukaryota</taxon>
        <taxon>Metazoa</taxon>
        <taxon>Chordata</taxon>
        <taxon>Craniata</taxon>
        <taxon>Vertebrata</taxon>
        <taxon>Euteleostomi</taxon>
        <taxon>Archelosauria</taxon>
        <taxon>Archosauria</taxon>
        <taxon>Dinosauria</taxon>
        <taxon>Saurischia</taxon>
        <taxon>Theropoda</taxon>
        <taxon>Coelurosauria</taxon>
        <taxon>Aves</taxon>
        <taxon>Neognathae</taxon>
        <taxon>Neoaves</taxon>
        <taxon>Charadriiformes</taxon>
        <taxon>Scolopacidae</taxon>
        <taxon>Calidris</taxon>
    </lineage>
</organism>
<dbReference type="FunFam" id="3.30.160.60:FF:000360">
    <property type="entry name" value="zinc finger protein 572"/>
    <property type="match status" value="1"/>
</dbReference>
<dbReference type="PROSITE" id="PS00028">
    <property type="entry name" value="ZINC_FINGER_C2H2_1"/>
    <property type="match status" value="1"/>
</dbReference>
<evidence type="ECO:0000256" key="9">
    <source>
        <dbReference type="SAM" id="MobiDB-lite"/>
    </source>
</evidence>
<evidence type="ECO:0000256" key="8">
    <source>
        <dbReference type="PROSITE-ProRule" id="PRU00042"/>
    </source>
</evidence>
<dbReference type="InterPro" id="IPR013087">
    <property type="entry name" value="Znf_C2H2_type"/>
</dbReference>
<comment type="function">
    <text evidence="1">May be involved in transcriptional regulation.</text>
</comment>
<accession>A0A8C3PSK7</accession>
<comment type="subcellular location">
    <subcellularLocation>
        <location evidence="2">Nucleus</location>
    </subcellularLocation>
</comment>
<comment type="similarity">
    <text evidence="3">Belongs to the krueppel C2H2-type zinc-finger protein family.</text>
</comment>
<proteinExistence type="inferred from homology"/>
<keyword evidence="8" id="KW-0479">Metal-binding</keyword>
<dbReference type="InterPro" id="IPR036236">
    <property type="entry name" value="Znf_C2H2_sf"/>
</dbReference>
<evidence type="ECO:0000256" key="2">
    <source>
        <dbReference type="ARBA" id="ARBA00004123"/>
    </source>
</evidence>
<dbReference type="SUPFAM" id="SSF57667">
    <property type="entry name" value="beta-beta-alpha zinc fingers"/>
    <property type="match status" value="1"/>
</dbReference>
<evidence type="ECO:0000256" key="4">
    <source>
        <dbReference type="ARBA" id="ARBA00023015"/>
    </source>
</evidence>
<evidence type="ECO:0000256" key="7">
    <source>
        <dbReference type="ARBA" id="ARBA00023242"/>
    </source>
</evidence>
<evidence type="ECO:0000259" key="10">
    <source>
        <dbReference type="PROSITE" id="PS50157"/>
    </source>
</evidence>
<keyword evidence="5" id="KW-0238">DNA-binding</keyword>
<protein>
    <recommendedName>
        <fullName evidence="10">C2H2-type domain-containing protein</fullName>
    </recommendedName>
</protein>
<keyword evidence="8" id="KW-0862">Zinc</keyword>
<dbReference type="Proteomes" id="UP000694419">
    <property type="component" value="Unplaced"/>
</dbReference>
<keyword evidence="12" id="KW-1185">Reference proteome</keyword>
<evidence type="ECO:0000313" key="12">
    <source>
        <dbReference type="Proteomes" id="UP000694419"/>
    </source>
</evidence>
<dbReference type="GO" id="GO:0008270">
    <property type="term" value="F:zinc ion binding"/>
    <property type="evidence" value="ECO:0007669"/>
    <property type="project" value="UniProtKB-KW"/>
</dbReference>
<dbReference type="Pfam" id="PF00096">
    <property type="entry name" value="zf-C2H2"/>
    <property type="match status" value="1"/>
</dbReference>
<dbReference type="Ensembl" id="ENSCPGT00000026278.1">
    <property type="protein sequence ID" value="ENSCPGP00000024049.1"/>
    <property type="gene ID" value="ENSCPGG00000016616.1"/>
</dbReference>
<feature type="region of interest" description="Disordered" evidence="9">
    <location>
        <begin position="1"/>
        <end position="69"/>
    </location>
</feature>
<reference evidence="11" key="2">
    <citation type="submission" date="2025-09" db="UniProtKB">
        <authorList>
            <consortium name="Ensembl"/>
        </authorList>
    </citation>
    <scope>IDENTIFICATION</scope>
</reference>
<sequence>MEREETPCVPDPPGAPSQPRCKPTASKRPHSCSECGKSFGKTRDLKRHQQTHTAARTPAPSAPRPSGTS</sequence>
<feature type="compositionally biased region" description="Low complexity" evidence="9">
    <location>
        <begin position="53"/>
        <end position="69"/>
    </location>
</feature>
<evidence type="ECO:0000313" key="11">
    <source>
        <dbReference type="Ensembl" id="ENSCPGP00000024049.1"/>
    </source>
</evidence>
<dbReference type="GO" id="GO:0005634">
    <property type="term" value="C:nucleus"/>
    <property type="evidence" value="ECO:0007669"/>
    <property type="project" value="UniProtKB-SubCell"/>
</dbReference>
<dbReference type="PROSITE" id="PS50157">
    <property type="entry name" value="ZINC_FINGER_C2H2_2"/>
    <property type="match status" value="1"/>
</dbReference>
<keyword evidence="8" id="KW-0863">Zinc-finger</keyword>
<evidence type="ECO:0000256" key="5">
    <source>
        <dbReference type="ARBA" id="ARBA00023125"/>
    </source>
</evidence>
<feature type="domain" description="C2H2-type" evidence="10">
    <location>
        <begin position="30"/>
        <end position="57"/>
    </location>
</feature>
<dbReference type="SMART" id="SM00355">
    <property type="entry name" value="ZnF_C2H2"/>
    <property type="match status" value="1"/>
</dbReference>